<name>A0A7X0JTB7_9GAMM</name>
<accession>A0A7X0JTB7</accession>
<dbReference type="InterPro" id="IPR036249">
    <property type="entry name" value="Thioredoxin-like_sf"/>
</dbReference>
<gene>
    <name evidence="2" type="ORF">HNR48_002170</name>
</gene>
<organism evidence="2 3">
    <name type="scientific">Pseudoteredinibacter isoporae</name>
    <dbReference type="NCBI Taxonomy" id="570281"/>
    <lineage>
        <taxon>Bacteria</taxon>
        <taxon>Pseudomonadati</taxon>
        <taxon>Pseudomonadota</taxon>
        <taxon>Gammaproteobacteria</taxon>
        <taxon>Cellvibrionales</taxon>
        <taxon>Cellvibrionaceae</taxon>
        <taxon>Pseudoteredinibacter</taxon>
    </lineage>
</organism>
<proteinExistence type="predicted"/>
<dbReference type="GO" id="GO:0016209">
    <property type="term" value="F:antioxidant activity"/>
    <property type="evidence" value="ECO:0007669"/>
    <property type="project" value="InterPro"/>
</dbReference>
<keyword evidence="3" id="KW-1185">Reference proteome</keyword>
<reference evidence="2 3" key="1">
    <citation type="submission" date="2020-08" db="EMBL/GenBank/DDBJ databases">
        <title>Genomic Encyclopedia of Type Strains, Phase IV (KMG-IV): sequencing the most valuable type-strain genomes for metagenomic binning, comparative biology and taxonomic classification.</title>
        <authorList>
            <person name="Goeker M."/>
        </authorList>
    </citation>
    <scope>NUCLEOTIDE SEQUENCE [LARGE SCALE GENOMIC DNA]</scope>
    <source>
        <strain evidence="2 3">DSM 22368</strain>
    </source>
</reference>
<dbReference type="Pfam" id="PF00578">
    <property type="entry name" value="AhpC-TSA"/>
    <property type="match status" value="1"/>
</dbReference>
<protein>
    <submittedName>
        <fullName evidence="2">Peroxiredoxin</fullName>
    </submittedName>
</protein>
<feature type="domain" description="Alkyl hydroperoxide reductase subunit C/ Thiol specific antioxidant" evidence="1">
    <location>
        <begin position="14"/>
        <end position="140"/>
    </location>
</feature>
<dbReference type="AlphaFoldDB" id="A0A7X0JTB7"/>
<evidence type="ECO:0000259" key="1">
    <source>
        <dbReference type="Pfam" id="PF00578"/>
    </source>
</evidence>
<evidence type="ECO:0000313" key="2">
    <source>
        <dbReference type="EMBL" id="MBB6521885.1"/>
    </source>
</evidence>
<dbReference type="Gene3D" id="3.40.30.10">
    <property type="entry name" value="Glutaredoxin"/>
    <property type="match status" value="1"/>
</dbReference>
<dbReference type="InParanoid" id="A0A7X0JTB7"/>
<evidence type="ECO:0000313" key="3">
    <source>
        <dbReference type="Proteomes" id="UP000528457"/>
    </source>
</evidence>
<comment type="caution">
    <text evidence="2">The sequence shown here is derived from an EMBL/GenBank/DDBJ whole genome shotgun (WGS) entry which is preliminary data.</text>
</comment>
<dbReference type="RefSeq" id="WP_166847300.1">
    <property type="nucleotide sequence ID" value="NZ_JAAONY010000002.1"/>
</dbReference>
<dbReference type="SUPFAM" id="SSF52833">
    <property type="entry name" value="Thioredoxin-like"/>
    <property type="match status" value="1"/>
</dbReference>
<dbReference type="Proteomes" id="UP000528457">
    <property type="component" value="Unassembled WGS sequence"/>
</dbReference>
<dbReference type="EMBL" id="JACHHT010000002">
    <property type="protein sequence ID" value="MBB6521885.1"/>
    <property type="molecule type" value="Genomic_DNA"/>
</dbReference>
<dbReference type="GO" id="GO:0016491">
    <property type="term" value="F:oxidoreductase activity"/>
    <property type="evidence" value="ECO:0007669"/>
    <property type="project" value="InterPro"/>
</dbReference>
<dbReference type="InterPro" id="IPR000866">
    <property type="entry name" value="AhpC/TSA"/>
</dbReference>
<sequence length="181" mass="20066">MPHISTPTEPLKEGQRLPEIFVYNDNGSLFSLSSPNADLRWRIILLHRGKRCQVCKLYLEQWSKHSEALSDLGIELIAASGDPRKPEASNDDALPGVKYGYGLSRKHLNALGAYTYLDSKANRLQPEPAVILIDQHGDVKMSHYSSSPFLQANINLLLSGIRWLNLTEAKQQSASLATAAN</sequence>